<gene>
    <name evidence="2" type="ORF">CPAG_09849</name>
</gene>
<feature type="region of interest" description="Disordered" evidence="1">
    <location>
        <begin position="490"/>
        <end position="518"/>
    </location>
</feature>
<feature type="region of interest" description="Disordered" evidence="1">
    <location>
        <begin position="275"/>
        <end position="304"/>
    </location>
</feature>
<feature type="compositionally biased region" description="Polar residues" evidence="1">
    <location>
        <begin position="222"/>
        <end position="233"/>
    </location>
</feature>
<feature type="region of interest" description="Disordered" evidence="1">
    <location>
        <begin position="642"/>
        <end position="702"/>
    </location>
</feature>
<dbReference type="OrthoDB" id="5346713at2759"/>
<evidence type="ECO:0000313" key="2">
    <source>
        <dbReference type="EMBL" id="KMM73562.1"/>
    </source>
</evidence>
<protein>
    <submittedName>
        <fullName evidence="2">Uncharacterized protein</fullName>
    </submittedName>
</protein>
<feature type="region of interest" description="Disordered" evidence="1">
    <location>
        <begin position="416"/>
        <end position="442"/>
    </location>
</feature>
<dbReference type="EMBL" id="DS268114">
    <property type="protein sequence ID" value="KMM73562.1"/>
    <property type="molecule type" value="Genomic_DNA"/>
</dbReference>
<dbReference type="InterPro" id="IPR045342">
    <property type="entry name" value="Etd1"/>
</dbReference>
<evidence type="ECO:0000313" key="3">
    <source>
        <dbReference type="Proteomes" id="UP000054567"/>
    </source>
</evidence>
<reference evidence="2 3" key="1">
    <citation type="submission" date="2007-06" db="EMBL/GenBank/DDBJ databases">
        <title>The Genome Sequence of Coccidioides posadasii RMSCC_3488.</title>
        <authorList>
            <consortium name="Coccidioides Genome Resources Consortium"/>
            <consortium name="The Broad Institute Genome Sequencing Platform"/>
            <person name="Henn M.R."/>
            <person name="Sykes S."/>
            <person name="Young S."/>
            <person name="Jaffe D."/>
            <person name="Berlin A."/>
            <person name="Alvarez P."/>
            <person name="Butler J."/>
            <person name="Gnerre S."/>
            <person name="Grabherr M."/>
            <person name="Mauceli E."/>
            <person name="Brockman W."/>
            <person name="Kodira C."/>
            <person name="Alvarado L."/>
            <person name="Zeng Q."/>
            <person name="Crawford M."/>
            <person name="Antoine C."/>
            <person name="Devon K."/>
            <person name="Galgiani J."/>
            <person name="Orsborn K."/>
            <person name="Lewis M.L."/>
            <person name="Nusbaum C."/>
            <person name="Galagan J."/>
            <person name="Birren B."/>
        </authorList>
    </citation>
    <scope>NUCLEOTIDE SEQUENCE [LARGE SCALE GENOMIC DNA]</scope>
    <source>
        <strain evidence="2 3">RMSCC 3488</strain>
    </source>
</reference>
<feature type="region of interest" description="Disordered" evidence="1">
    <location>
        <begin position="782"/>
        <end position="805"/>
    </location>
</feature>
<feature type="compositionally biased region" description="Basic residues" evidence="1">
    <location>
        <begin position="286"/>
        <end position="298"/>
    </location>
</feature>
<reference evidence="3" key="3">
    <citation type="journal article" date="2010" name="Genome Res.">
        <title>Population genomic sequencing of Coccidioides fungi reveals recent hybridization and transposon control.</title>
        <authorList>
            <person name="Neafsey D.E."/>
            <person name="Barker B.M."/>
            <person name="Sharpton T.J."/>
            <person name="Stajich J.E."/>
            <person name="Park D.J."/>
            <person name="Whiston E."/>
            <person name="Hung C.-Y."/>
            <person name="McMahan C."/>
            <person name="White J."/>
            <person name="Sykes S."/>
            <person name="Heiman D."/>
            <person name="Young S."/>
            <person name="Zeng Q."/>
            <person name="Abouelleil A."/>
            <person name="Aftuck L."/>
            <person name="Bessette D."/>
            <person name="Brown A."/>
            <person name="FitzGerald M."/>
            <person name="Lui A."/>
            <person name="Macdonald J.P."/>
            <person name="Priest M."/>
            <person name="Orbach M.J."/>
            <person name="Galgiani J.N."/>
            <person name="Kirkland T.N."/>
            <person name="Cole G.T."/>
            <person name="Birren B.W."/>
            <person name="Henn M.R."/>
            <person name="Taylor J.W."/>
            <person name="Rounsley S.D."/>
        </authorList>
    </citation>
    <scope>NUCLEOTIDE SEQUENCE [LARGE SCALE GENOMIC DNA]</scope>
    <source>
        <strain evidence="3">RMSCC 3488</strain>
    </source>
</reference>
<dbReference type="GO" id="GO:0005096">
    <property type="term" value="F:GTPase activator activity"/>
    <property type="evidence" value="ECO:0007669"/>
    <property type="project" value="InterPro"/>
</dbReference>
<evidence type="ECO:0000256" key="1">
    <source>
        <dbReference type="SAM" id="MobiDB-lite"/>
    </source>
</evidence>
<dbReference type="VEuPathDB" id="FungiDB:CPAG_09849"/>
<dbReference type="Proteomes" id="UP000054567">
    <property type="component" value="Unassembled WGS sequence"/>
</dbReference>
<feature type="compositionally biased region" description="Polar residues" evidence="1">
    <location>
        <begin position="182"/>
        <end position="198"/>
    </location>
</feature>
<feature type="compositionally biased region" description="Basic and acidic residues" evidence="1">
    <location>
        <begin position="679"/>
        <end position="688"/>
    </location>
</feature>
<feature type="compositionally biased region" description="Low complexity" evidence="1">
    <location>
        <begin position="148"/>
        <end position="181"/>
    </location>
</feature>
<dbReference type="AlphaFoldDB" id="A0A0J6INQ2"/>
<accession>A0A0J6INQ2</accession>
<proteinExistence type="predicted"/>
<dbReference type="Pfam" id="PF20162">
    <property type="entry name" value="Etd1"/>
    <property type="match status" value="1"/>
</dbReference>
<feature type="compositionally biased region" description="Polar residues" evidence="1">
    <location>
        <begin position="782"/>
        <end position="793"/>
    </location>
</feature>
<feature type="compositionally biased region" description="Polar residues" evidence="1">
    <location>
        <begin position="690"/>
        <end position="702"/>
    </location>
</feature>
<organism evidence="2 3">
    <name type="scientific">Coccidioides posadasii RMSCC 3488</name>
    <dbReference type="NCBI Taxonomy" id="454284"/>
    <lineage>
        <taxon>Eukaryota</taxon>
        <taxon>Fungi</taxon>
        <taxon>Dikarya</taxon>
        <taxon>Ascomycota</taxon>
        <taxon>Pezizomycotina</taxon>
        <taxon>Eurotiomycetes</taxon>
        <taxon>Eurotiomycetidae</taxon>
        <taxon>Onygenales</taxon>
        <taxon>Onygenaceae</taxon>
        <taxon>Coccidioides</taxon>
    </lineage>
</organism>
<name>A0A0J6INQ2_COCPO</name>
<feature type="compositionally biased region" description="Basic residues" evidence="1">
    <location>
        <begin position="34"/>
        <end position="48"/>
    </location>
</feature>
<feature type="region of interest" description="Disordered" evidence="1">
    <location>
        <begin position="22"/>
        <end position="255"/>
    </location>
</feature>
<dbReference type="GO" id="GO:1902412">
    <property type="term" value="P:regulation of mitotic cytokinesis"/>
    <property type="evidence" value="ECO:0007669"/>
    <property type="project" value="InterPro"/>
</dbReference>
<sequence>MEHVSTLCAAGTIGIAATGFALGRPSPPKQRPLTARRRQSLLARRCHSRSNSAAEPRPATAAHPGFPSPNFLQQEPFPEVQAPHPAVNKGLQTEPRTPARKPEERTGLRPRRRTYVGPGITISEGEVTDEALPSPITGRPSSSWLRRLSTITSSLNGSSVSGSRPQSPSITSSTTPFFLSSHPVTSPNKLVKRSTSSHGLPESHPPFTAGPTSLPLLRRPATSHQRSATMRQRSLTDSRVESTPPKLTPNFSIRSGNSAFGINHDGPWRPYFSRSRPTRCSESYGRRRTATSKHRTRSPCRLVSHSSVPPTLLLASSIAPTNRHSNSIVNSDQPRIAKGHQSWNSADLRDDPFAHRPVTRHVPLKPCSSMQDVDSEDLISPWTMPRNAPHRSSFSQDNDYLDLPFIDSARRCKSERLNGGSVQSRRRGNITDPDVFRRPSTSSQIELTAAHFERTAAVTEDFTPKARLRHLPNFSNLRCEALNLAAADSGNANLDSKSSPRAPSPPGSPTANSTQPSVDCCVNQRHSAAGSDPASTLVGSDNDIKVFSSGEEDDTDFQSDIAFDSLPTRAAGSNKSIRRGPRIETIFDQSTPITAPKLVSLPAENYPPNIDFASNRSTPLTHSFEGFSDDKQHLLYAEKSSPPAQISFSDTGLDKDASSSSASSSPQAQRLRRTTKLQNIEKSRRDDNALPSSNNRHDNNLTVTVTNSVSASDFQRTTTCSPVSSVAFNENSEKNSHLCLYDWSEQQKIKKDEQGSEPRPRTSHIEQFLDLRGGRTAIRRTSSSLHLRSQSVPLSREPVAPKEPSAKKFATWGLGNKGASEDWDGDFDFGDSERQCQTNLSEKRQDPPSMTQTVKVPQAIMERQESVYGQFSHVQELTVLVEELKLLRARARAMHIIDGPSSELWKEAQGIISLATFEEDEEYEHELRMRRSTSSLTFSLEEFDAELGYAKQSGLSDTVAITDDQFALSKAEHVSCNGRQHLRPRTDSSTKAKYVLDTIHRDRKLRENAFAKPGSDGQHKLAFDTQSLRDLVVRAGVVTRALKDVVRKAEGVCLLPEVDTRTSDPPFSKIFCRPQADSSVVNPHT</sequence>
<reference evidence="3" key="2">
    <citation type="journal article" date="2009" name="Genome Res.">
        <title>Comparative genomic analyses of the human fungal pathogens Coccidioides and their relatives.</title>
        <authorList>
            <person name="Sharpton T.J."/>
            <person name="Stajich J.E."/>
            <person name="Rounsley S.D."/>
            <person name="Gardner M.J."/>
            <person name="Wortman J.R."/>
            <person name="Jordar V.S."/>
            <person name="Maiti R."/>
            <person name="Kodira C.D."/>
            <person name="Neafsey D.E."/>
            <person name="Zeng Q."/>
            <person name="Hung C.-Y."/>
            <person name="McMahan C."/>
            <person name="Muszewska A."/>
            <person name="Grynberg M."/>
            <person name="Mandel M.A."/>
            <person name="Kellner E.M."/>
            <person name="Barker B.M."/>
            <person name="Galgiani J.N."/>
            <person name="Orbach M.J."/>
            <person name="Kirkland T.N."/>
            <person name="Cole G.T."/>
            <person name="Henn M.R."/>
            <person name="Birren B.W."/>
            <person name="Taylor J.W."/>
        </authorList>
    </citation>
    <scope>NUCLEOTIDE SEQUENCE [LARGE SCALE GENOMIC DNA]</scope>
    <source>
        <strain evidence="3">RMSCC 3488</strain>
    </source>
</reference>